<accession>A0A0A1VZN5</accession>
<evidence type="ECO:0000313" key="1">
    <source>
        <dbReference type="EMBL" id="GAL94746.1"/>
    </source>
</evidence>
<comment type="caution">
    <text evidence="1">The sequence shown here is derived from an EMBL/GenBank/DDBJ whole genome shotgun (WGS) entry which is preliminary data.</text>
</comment>
<dbReference type="EMBL" id="BBPA01000060">
    <property type="protein sequence ID" value="GAL94746.1"/>
    <property type="molecule type" value="Genomic_DNA"/>
</dbReference>
<proteinExistence type="predicted"/>
<protein>
    <submittedName>
        <fullName evidence="1">Uncharacterized protein</fullName>
    </submittedName>
</protein>
<sequence length="43" mass="4566">MQEATYALPPRCRGGWGGGGWGARGGGGDSANHKNKRFKYVLT</sequence>
<dbReference type="AlphaFoldDB" id="A0A0A1VZN5"/>
<name>A0A0A1VZN5_MICAE</name>
<organism evidence="1 2">
    <name type="scientific">Microcystis aeruginosa NIES-44</name>
    <dbReference type="NCBI Taxonomy" id="449439"/>
    <lineage>
        <taxon>Bacteria</taxon>
        <taxon>Bacillati</taxon>
        <taxon>Cyanobacteriota</taxon>
        <taxon>Cyanophyceae</taxon>
        <taxon>Oscillatoriophycideae</taxon>
        <taxon>Chroococcales</taxon>
        <taxon>Microcystaceae</taxon>
        <taxon>Microcystis</taxon>
    </lineage>
</organism>
<dbReference type="Proteomes" id="UP000030321">
    <property type="component" value="Unassembled WGS sequence"/>
</dbReference>
<reference evidence="2" key="1">
    <citation type="journal article" date="2015" name="Genome">
        <title>Whole Genome Sequence of the Non-Microcystin-Producing Microcystis aeruginosa Strain NIES-44.</title>
        <authorList>
            <person name="Okano K."/>
            <person name="Miyata N."/>
            <person name="Ozaki Y."/>
        </authorList>
    </citation>
    <scope>NUCLEOTIDE SEQUENCE [LARGE SCALE GENOMIC DNA]</scope>
    <source>
        <strain evidence="2">NIES-44</strain>
    </source>
</reference>
<evidence type="ECO:0000313" key="2">
    <source>
        <dbReference type="Proteomes" id="UP000030321"/>
    </source>
</evidence>
<gene>
    <name evidence="1" type="ORF">N44_03337</name>
</gene>